<evidence type="ECO:0000256" key="1">
    <source>
        <dbReference type="SAM" id="SignalP"/>
    </source>
</evidence>
<comment type="caution">
    <text evidence="2">The sequence shown here is derived from an EMBL/GenBank/DDBJ whole genome shotgun (WGS) entry which is preliminary data.</text>
</comment>
<dbReference type="AlphaFoldDB" id="A0A2A2TCT3"/>
<dbReference type="Proteomes" id="UP000218238">
    <property type="component" value="Unassembled WGS sequence"/>
</dbReference>
<gene>
    <name evidence="2" type="ORF">CK510_24145</name>
</gene>
<keyword evidence="1" id="KW-0732">Signal</keyword>
<evidence type="ECO:0000313" key="2">
    <source>
        <dbReference type="EMBL" id="PAX51560.1"/>
    </source>
</evidence>
<feature type="chain" id="PRO_5012787912" description="SPOR domain-containing protein" evidence="1">
    <location>
        <begin position="41"/>
        <end position="276"/>
    </location>
</feature>
<name>A0A2A2TCT3_9CYAN</name>
<dbReference type="SUPFAM" id="SSF110997">
    <property type="entry name" value="Sporulation related repeat"/>
    <property type="match status" value="1"/>
</dbReference>
<organism evidence="2 3">
    <name type="scientific">Brunnivagina elsteri CCALA 953</name>
    <dbReference type="NCBI Taxonomy" id="987040"/>
    <lineage>
        <taxon>Bacteria</taxon>
        <taxon>Bacillati</taxon>
        <taxon>Cyanobacteriota</taxon>
        <taxon>Cyanophyceae</taxon>
        <taxon>Nostocales</taxon>
        <taxon>Calotrichaceae</taxon>
        <taxon>Brunnivagina</taxon>
    </lineage>
</organism>
<accession>A0A2A2TCT3</accession>
<keyword evidence="3" id="KW-1185">Reference proteome</keyword>
<dbReference type="GO" id="GO:0042834">
    <property type="term" value="F:peptidoglycan binding"/>
    <property type="evidence" value="ECO:0007669"/>
    <property type="project" value="InterPro"/>
</dbReference>
<dbReference type="InterPro" id="IPR036680">
    <property type="entry name" value="SPOR-like_sf"/>
</dbReference>
<dbReference type="OrthoDB" id="466791at2"/>
<feature type="signal peptide" evidence="1">
    <location>
        <begin position="1"/>
        <end position="40"/>
    </location>
</feature>
<protein>
    <recommendedName>
        <fullName evidence="4">SPOR domain-containing protein</fullName>
    </recommendedName>
</protein>
<reference evidence="2 3" key="1">
    <citation type="submission" date="2017-08" db="EMBL/GenBank/DDBJ databases">
        <title>Draft genome sequence of filamentous cyanobacterium Calothrix elsteri CCALA 953.</title>
        <authorList>
            <person name="Gagunashvili A.N."/>
            <person name="Elster J."/>
            <person name="Andresson O.S."/>
        </authorList>
    </citation>
    <scope>NUCLEOTIDE SEQUENCE [LARGE SCALE GENOMIC DNA]</scope>
    <source>
        <strain evidence="2 3">CCALA 953</strain>
    </source>
</reference>
<sequence length="276" mass="30178">MSSTLLNQFILDILRTCSQSNGKFLLFSLFSLVLATPAFAQMNGEQLPPTPINQDAYGVPRVNDGNGITYDYQAPVNQTTNQTTQYNQTSIYQNNQAGERFSVLVDAGTYNVQVLPVVKQVEPSAYIRSFGGRAVIQAGIFSRQQNAVTRIQQLLSTGLNLNNLRLFNLTSGQELALTPAGQTGGSNPGGNPNQNQKRSNYYYVAIPARSTEFPAIEQRIQRSLGQSLNNVAVVRRNSPRGTHIAVGPFAERSQAEKWNAAIKDAGLGNARVYYGN</sequence>
<evidence type="ECO:0000313" key="3">
    <source>
        <dbReference type="Proteomes" id="UP000218238"/>
    </source>
</evidence>
<proteinExistence type="predicted"/>
<dbReference type="EMBL" id="NTFS01000372">
    <property type="protein sequence ID" value="PAX51560.1"/>
    <property type="molecule type" value="Genomic_DNA"/>
</dbReference>
<dbReference type="RefSeq" id="WP_095724096.1">
    <property type="nucleotide sequence ID" value="NZ_NTFS01000372.1"/>
</dbReference>
<evidence type="ECO:0008006" key="4">
    <source>
        <dbReference type="Google" id="ProtNLM"/>
    </source>
</evidence>